<evidence type="ECO:0000313" key="2">
    <source>
        <dbReference type="Proteomes" id="UP001243375"/>
    </source>
</evidence>
<organism evidence="1 2">
    <name type="scientific">Naganishia vaughanmartiniae</name>
    <dbReference type="NCBI Taxonomy" id="1424756"/>
    <lineage>
        <taxon>Eukaryota</taxon>
        <taxon>Fungi</taxon>
        <taxon>Dikarya</taxon>
        <taxon>Basidiomycota</taxon>
        <taxon>Agaricomycotina</taxon>
        <taxon>Tremellomycetes</taxon>
        <taxon>Filobasidiales</taxon>
        <taxon>Filobasidiaceae</taxon>
        <taxon>Naganishia</taxon>
    </lineage>
</organism>
<proteinExistence type="predicted"/>
<gene>
    <name evidence="1" type="ORF">QFC22_005320</name>
</gene>
<comment type="caution">
    <text evidence="1">The sequence shown here is derived from an EMBL/GenBank/DDBJ whole genome shotgun (WGS) entry which is preliminary data.</text>
</comment>
<accession>A0ACC2WWT7</accession>
<sequence length="369" mass="41694">MIDDESPLQFPTDVLVLIAEELQSRTLFRTCANLNETCRDVFAQTLPVLWKLVVFRNSGGNSDPERWSRLTKSAGAEYVEFLIDVDEANRRILPPSQALHQPPHNASALPGERCKAMLSFRDGMIGTEFYAYLQAGYRYGGNDAVELLNALTLLRDISCPKACVNRETPKNHLHLVPTSKHLSESSTPRLQSRFSNVGEINWIYQVRVDFQRALDVQSAVVHEMLLEIHRLWTPMYVRTTQPSSFLLYLRTEDDLAAALQGLATACRDSPQLMMNSSGFSLSYDQPMTLHRIRQLFENLTADFIRAFLLTGKTIYIQIIAQDQHSALTCVPPNKLQLQHLGTSLRLIDTFTFKEDGAIVNAEIGKTTYS</sequence>
<dbReference type="Proteomes" id="UP001243375">
    <property type="component" value="Unassembled WGS sequence"/>
</dbReference>
<protein>
    <submittedName>
        <fullName evidence="1">Uncharacterized protein</fullName>
    </submittedName>
</protein>
<keyword evidence="2" id="KW-1185">Reference proteome</keyword>
<evidence type="ECO:0000313" key="1">
    <source>
        <dbReference type="EMBL" id="KAJ9114992.1"/>
    </source>
</evidence>
<dbReference type="EMBL" id="JASBWU010000017">
    <property type="protein sequence ID" value="KAJ9114992.1"/>
    <property type="molecule type" value="Genomic_DNA"/>
</dbReference>
<reference evidence="1" key="1">
    <citation type="submission" date="2023-04" db="EMBL/GenBank/DDBJ databases">
        <title>Draft Genome sequencing of Naganishia species isolated from polar environments using Oxford Nanopore Technology.</title>
        <authorList>
            <person name="Leo P."/>
            <person name="Venkateswaran K."/>
        </authorList>
    </citation>
    <scope>NUCLEOTIDE SEQUENCE</scope>
    <source>
        <strain evidence="1">MNA-CCFEE 5425</strain>
    </source>
</reference>
<name>A0ACC2WWT7_9TREE</name>